<keyword evidence="1" id="KW-1133">Transmembrane helix</keyword>
<gene>
    <name evidence="2" type="ORF">SAMN05421852_11510</name>
</gene>
<keyword evidence="1" id="KW-0812">Transmembrane</keyword>
<protein>
    <submittedName>
        <fullName evidence="2">Uncharacterized protein</fullName>
    </submittedName>
</protein>
<proteinExistence type="predicted"/>
<keyword evidence="1" id="KW-0472">Membrane</keyword>
<name>A0A1I3T3U5_9BACL</name>
<dbReference type="Proteomes" id="UP000199545">
    <property type="component" value="Unassembled WGS sequence"/>
</dbReference>
<reference evidence="2 3" key="1">
    <citation type="submission" date="2016-10" db="EMBL/GenBank/DDBJ databases">
        <authorList>
            <person name="de Groot N.N."/>
        </authorList>
    </citation>
    <scope>NUCLEOTIDE SEQUENCE [LARGE SCALE GENOMIC DNA]</scope>
    <source>
        <strain evidence="2 3">DSM 44778</strain>
    </source>
</reference>
<evidence type="ECO:0000256" key="1">
    <source>
        <dbReference type="SAM" id="Phobius"/>
    </source>
</evidence>
<keyword evidence="3" id="KW-1185">Reference proteome</keyword>
<organism evidence="2 3">
    <name type="scientific">Thermoflavimicrobium dichotomicum</name>
    <dbReference type="NCBI Taxonomy" id="46223"/>
    <lineage>
        <taxon>Bacteria</taxon>
        <taxon>Bacillati</taxon>
        <taxon>Bacillota</taxon>
        <taxon>Bacilli</taxon>
        <taxon>Bacillales</taxon>
        <taxon>Thermoactinomycetaceae</taxon>
        <taxon>Thermoflavimicrobium</taxon>
    </lineage>
</organism>
<evidence type="ECO:0000313" key="3">
    <source>
        <dbReference type="Proteomes" id="UP000199545"/>
    </source>
</evidence>
<evidence type="ECO:0000313" key="2">
    <source>
        <dbReference type="EMBL" id="SFJ64346.1"/>
    </source>
</evidence>
<dbReference type="RefSeq" id="WP_093230986.1">
    <property type="nucleotide sequence ID" value="NZ_FORR01000015.1"/>
</dbReference>
<accession>A0A1I3T3U5</accession>
<dbReference type="AlphaFoldDB" id="A0A1I3T3U5"/>
<dbReference type="EMBL" id="FORR01000015">
    <property type="protein sequence ID" value="SFJ64346.1"/>
    <property type="molecule type" value="Genomic_DNA"/>
</dbReference>
<feature type="transmembrane region" description="Helical" evidence="1">
    <location>
        <begin position="173"/>
        <end position="194"/>
    </location>
</feature>
<sequence>MFKFFQKKKDNKKTLADMLEKDLKVMYQQGFFNDIFKAHNEDPFAGETLQKEFRVLASLAKQEAISFYRDFEVLLEESECSQMEKLRLLGHKEFDPQQILSESLAKRQEIQKQIIQQSFQSAEKLIEQRMEAKKAFHLAKIDLAARIILNQQTQDAQEEVMGKTFRAQNRQQWLKVMATVIMYVSGAAFVSAVLRPAIDLLVDWWNKGKK</sequence>